<sequence>LQYPGQVQRRAHSRESLRLQDHRRRLHEDVPAEGGLLDGHPPGHQ</sequence>
<protein>
    <submittedName>
        <fullName evidence="2">Uncharacterized protein</fullName>
    </submittedName>
</protein>
<feature type="region of interest" description="Disordered" evidence="1">
    <location>
        <begin position="1"/>
        <end position="45"/>
    </location>
</feature>
<comment type="caution">
    <text evidence="2">The sequence shown here is derived from an EMBL/GenBank/DDBJ whole genome shotgun (WGS) entry which is preliminary data.</text>
</comment>
<keyword evidence="3" id="KW-1185">Reference proteome</keyword>
<reference evidence="2 3" key="1">
    <citation type="journal article" date="2018" name="Nat. Ecol. Evol.">
        <title>Shark genomes provide insights into elasmobranch evolution and the origin of vertebrates.</title>
        <authorList>
            <person name="Hara Y"/>
            <person name="Yamaguchi K"/>
            <person name="Onimaru K"/>
            <person name="Kadota M"/>
            <person name="Koyanagi M"/>
            <person name="Keeley SD"/>
            <person name="Tatsumi K"/>
            <person name="Tanaka K"/>
            <person name="Motone F"/>
            <person name="Kageyama Y"/>
            <person name="Nozu R"/>
            <person name="Adachi N"/>
            <person name="Nishimura O"/>
            <person name="Nakagawa R"/>
            <person name="Tanegashima C"/>
            <person name="Kiyatake I"/>
            <person name="Matsumoto R"/>
            <person name="Murakumo K"/>
            <person name="Nishida K"/>
            <person name="Terakita A"/>
            <person name="Kuratani S"/>
            <person name="Sato K"/>
            <person name="Hyodo S Kuraku.S."/>
        </authorList>
    </citation>
    <scope>NUCLEOTIDE SEQUENCE [LARGE SCALE GENOMIC DNA]</scope>
</reference>
<accession>A0A401TKU8</accession>
<evidence type="ECO:0000256" key="1">
    <source>
        <dbReference type="SAM" id="MobiDB-lite"/>
    </source>
</evidence>
<evidence type="ECO:0000313" key="2">
    <source>
        <dbReference type="EMBL" id="GCC43244.1"/>
    </source>
</evidence>
<dbReference type="EMBL" id="BEZZ01092359">
    <property type="protein sequence ID" value="GCC43244.1"/>
    <property type="molecule type" value="Genomic_DNA"/>
</dbReference>
<name>A0A401TKU8_CHIPU</name>
<dbReference type="Proteomes" id="UP000287033">
    <property type="component" value="Unassembled WGS sequence"/>
</dbReference>
<organism evidence="2 3">
    <name type="scientific">Chiloscyllium punctatum</name>
    <name type="common">Brownbanded bambooshark</name>
    <name type="synonym">Hemiscyllium punctatum</name>
    <dbReference type="NCBI Taxonomy" id="137246"/>
    <lineage>
        <taxon>Eukaryota</taxon>
        <taxon>Metazoa</taxon>
        <taxon>Chordata</taxon>
        <taxon>Craniata</taxon>
        <taxon>Vertebrata</taxon>
        <taxon>Chondrichthyes</taxon>
        <taxon>Elasmobranchii</taxon>
        <taxon>Galeomorphii</taxon>
        <taxon>Galeoidea</taxon>
        <taxon>Orectolobiformes</taxon>
        <taxon>Hemiscylliidae</taxon>
        <taxon>Chiloscyllium</taxon>
    </lineage>
</organism>
<proteinExistence type="predicted"/>
<dbReference type="AlphaFoldDB" id="A0A401TKU8"/>
<evidence type="ECO:0000313" key="3">
    <source>
        <dbReference type="Proteomes" id="UP000287033"/>
    </source>
</evidence>
<feature type="non-terminal residue" evidence="2">
    <location>
        <position position="1"/>
    </location>
</feature>
<feature type="compositionally biased region" description="Basic and acidic residues" evidence="1">
    <location>
        <begin position="13"/>
        <end position="30"/>
    </location>
</feature>
<gene>
    <name evidence="2" type="ORF">chiPu_0027005</name>
</gene>